<dbReference type="AlphaFoldDB" id="A0A5B7HFA0"/>
<evidence type="ECO:0000313" key="1">
    <source>
        <dbReference type="EMBL" id="MPC67578.1"/>
    </source>
</evidence>
<sequence length="156" mass="17247">MAGPGLFIYLRGPLWLLLQLKRLVGNPVPSGLCLLPSVGANEERRSASFFLLPLLTFFLTQLWWPGWRTMSTWLLSNVHSLFGVSFCALWEQDKRADKEGCIFLCLFVGSCPQALCYRGILLGPGVLAVEDPMAEVNLAREVVCSPVPVGACLQQH</sequence>
<gene>
    <name evidence="1" type="ORF">E2C01_061754</name>
</gene>
<protein>
    <submittedName>
        <fullName evidence="1">Uncharacterized protein</fullName>
    </submittedName>
</protein>
<organism evidence="1 2">
    <name type="scientific">Portunus trituberculatus</name>
    <name type="common">Swimming crab</name>
    <name type="synonym">Neptunus trituberculatus</name>
    <dbReference type="NCBI Taxonomy" id="210409"/>
    <lineage>
        <taxon>Eukaryota</taxon>
        <taxon>Metazoa</taxon>
        <taxon>Ecdysozoa</taxon>
        <taxon>Arthropoda</taxon>
        <taxon>Crustacea</taxon>
        <taxon>Multicrustacea</taxon>
        <taxon>Malacostraca</taxon>
        <taxon>Eumalacostraca</taxon>
        <taxon>Eucarida</taxon>
        <taxon>Decapoda</taxon>
        <taxon>Pleocyemata</taxon>
        <taxon>Brachyura</taxon>
        <taxon>Eubrachyura</taxon>
        <taxon>Portunoidea</taxon>
        <taxon>Portunidae</taxon>
        <taxon>Portuninae</taxon>
        <taxon>Portunus</taxon>
    </lineage>
</organism>
<dbReference type="EMBL" id="VSRR010026443">
    <property type="protein sequence ID" value="MPC67578.1"/>
    <property type="molecule type" value="Genomic_DNA"/>
</dbReference>
<dbReference type="Proteomes" id="UP000324222">
    <property type="component" value="Unassembled WGS sequence"/>
</dbReference>
<name>A0A5B7HFA0_PORTR</name>
<evidence type="ECO:0000313" key="2">
    <source>
        <dbReference type="Proteomes" id="UP000324222"/>
    </source>
</evidence>
<accession>A0A5B7HFA0</accession>
<keyword evidence="2" id="KW-1185">Reference proteome</keyword>
<reference evidence="1 2" key="1">
    <citation type="submission" date="2019-05" db="EMBL/GenBank/DDBJ databases">
        <title>Another draft genome of Portunus trituberculatus and its Hox gene families provides insights of decapod evolution.</title>
        <authorList>
            <person name="Jeong J.-H."/>
            <person name="Song I."/>
            <person name="Kim S."/>
            <person name="Choi T."/>
            <person name="Kim D."/>
            <person name="Ryu S."/>
            <person name="Kim W."/>
        </authorList>
    </citation>
    <scope>NUCLEOTIDE SEQUENCE [LARGE SCALE GENOMIC DNA]</scope>
    <source>
        <tissue evidence="1">Muscle</tissue>
    </source>
</reference>
<proteinExistence type="predicted"/>
<comment type="caution">
    <text evidence="1">The sequence shown here is derived from an EMBL/GenBank/DDBJ whole genome shotgun (WGS) entry which is preliminary data.</text>
</comment>